<dbReference type="Gene3D" id="3.40.50.2060">
    <property type="match status" value="1"/>
</dbReference>
<dbReference type="InterPro" id="IPR027482">
    <property type="entry name" value="Sec1-like_dom2"/>
</dbReference>
<sequence>MTVIDLIRKKIMDDMVRSVDPPGRWKVMVVDAEAQRILNTVVKQSDLTDEHIISVEALLKGRQPHPQREVIYFISPDPASIQRIVDDFSTGRPPYAAIHVFSSAPLPDSLFEKIKRSPASQHIRSMKELNLDFSAPESHVFTVDLPTSLKTAFNPQSPSLQNYELEKIGKRLASVLTSLGEYPYIRYHDPNGARTPNSNAKLANIVQAELDHLARIDKSFPPTTQYQRAILLIIDRSADIVTPLIHHFTYQAMVMDVLGCGDMVWRSEDGDVKLDQNDVVWNQARHWHIAEVMEFLGEEVKKFASENKAATFALNGSTSSGGSLDAIQKLKDTMAHLPQYQEMKTKYSIHTSICADAMSEYNHNKLERVSALEQDIAVGETSEGKTPRNPLSELLALMEDPHILHEDKLRLAMTYLIAQNGMPDADRQRLLDAARLSVEEAQAVHNLSMLGVRLSTPLSSSRHASQSASVAAYGIRDRGKEHKFENTRFTPLLKYIMADHVRTVADVNSFPWVKEPPPSERPSTWAAGAGGASGGAAPAKSKASWANRRAVVSAAAAAGSAAGGVSNALPTDALRANGPRLITFVLGGVTASEMKACYEVMKDQQRELILGSTHIITPASFLDAMKDLHRHGPARPPRPLNTGPPVRPTRDQQPPALQPRFGGAAPPQQDRPPSSASNTSSSSARPSLASRLAQSASRVAHRASPEPSPQTPPPPQPMARPPRGASSSSSRPGTAYASAPSVSSRVGNIEARMADMSVNDRDNGRDGGRDYGRDYARDGGRGGDGGGGYYPEERYAGGGSRSGGSSRNHTPPDGYAPSGYGGGGGGGGGGRRDPQYGRDRPPPPQQQYSSRSGYDREYNTPPPRDGGRDPRYDGGGREPRYERDVRADPRYERPDARYERDARDGGRDPRYDRGARYEPDPRENGRDQPRYERDDRDRRDAGSGGGGSSGKETAAEKEKKKGWFSRGK</sequence>
<feature type="compositionally biased region" description="Low complexity" evidence="2">
    <location>
        <begin position="721"/>
        <end position="733"/>
    </location>
</feature>
<comment type="caution">
    <text evidence="3">The sequence shown here is derived from an EMBL/GenBank/DDBJ whole genome shotgun (WGS) entry which is preliminary data.</text>
</comment>
<organism evidence="3 4">
    <name type="scientific">Geranomyces variabilis</name>
    <dbReference type="NCBI Taxonomy" id="109894"/>
    <lineage>
        <taxon>Eukaryota</taxon>
        <taxon>Fungi</taxon>
        <taxon>Fungi incertae sedis</taxon>
        <taxon>Chytridiomycota</taxon>
        <taxon>Chytridiomycota incertae sedis</taxon>
        <taxon>Chytridiomycetes</taxon>
        <taxon>Spizellomycetales</taxon>
        <taxon>Powellomycetaceae</taxon>
        <taxon>Geranomyces</taxon>
    </lineage>
</organism>
<evidence type="ECO:0000256" key="2">
    <source>
        <dbReference type="SAM" id="MobiDB-lite"/>
    </source>
</evidence>
<dbReference type="PANTHER" id="PTHR11679">
    <property type="entry name" value="VESICLE PROTEIN SORTING-ASSOCIATED"/>
    <property type="match status" value="1"/>
</dbReference>
<feature type="region of interest" description="Disordered" evidence="2">
    <location>
        <begin position="628"/>
        <end position="968"/>
    </location>
</feature>
<dbReference type="Gene3D" id="3.90.830.10">
    <property type="entry name" value="Syntaxin Binding Protein 1, Chain A, domain 2"/>
    <property type="match status" value="1"/>
</dbReference>
<feature type="compositionally biased region" description="Gly residues" evidence="2">
    <location>
        <begin position="819"/>
        <end position="829"/>
    </location>
</feature>
<dbReference type="Proteomes" id="UP001212152">
    <property type="component" value="Unassembled WGS sequence"/>
</dbReference>
<dbReference type="InterPro" id="IPR043154">
    <property type="entry name" value="Sec-1-like_dom1"/>
</dbReference>
<evidence type="ECO:0000313" key="4">
    <source>
        <dbReference type="Proteomes" id="UP001212152"/>
    </source>
</evidence>
<dbReference type="Gene3D" id="3.40.50.1910">
    <property type="match status" value="1"/>
</dbReference>
<feature type="compositionally biased region" description="Basic and acidic residues" evidence="2">
    <location>
        <begin position="830"/>
        <end position="841"/>
    </location>
</feature>
<keyword evidence="4" id="KW-1185">Reference proteome</keyword>
<dbReference type="GO" id="GO:0016192">
    <property type="term" value="P:vesicle-mediated transport"/>
    <property type="evidence" value="ECO:0007669"/>
    <property type="project" value="InterPro"/>
</dbReference>
<proteinExistence type="inferred from homology"/>
<dbReference type="SUPFAM" id="SSF56815">
    <property type="entry name" value="Sec1/munc18-like (SM) proteins"/>
    <property type="match status" value="1"/>
</dbReference>
<feature type="compositionally biased region" description="Pro residues" evidence="2">
    <location>
        <begin position="706"/>
        <end position="720"/>
    </location>
</feature>
<reference evidence="3" key="1">
    <citation type="submission" date="2020-05" db="EMBL/GenBank/DDBJ databases">
        <title>Phylogenomic resolution of chytrid fungi.</title>
        <authorList>
            <person name="Stajich J.E."/>
            <person name="Amses K."/>
            <person name="Simmons R."/>
            <person name="Seto K."/>
            <person name="Myers J."/>
            <person name="Bonds A."/>
            <person name="Quandt C.A."/>
            <person name="Barry K."/>
            <person name="Liu P."/>
            <person name="Grigoriev I."/>
            <person name="Longcore J.E."/>
            <person name="James T.Y."/>
        </authorList>
    </citation>
    <scope>NUCLEOTIDE SEQUENCE</scope>
    <source>
        <strain evidence="3">JEL0379</strain>
    </source>
</reference>
<dbReference type="InterPro" id="IPR001619">
    <property type="entry name" value="Sec1-like"/>
</dbReference>
<feature type="region of interest" description="Disordered" evidence="2">
    <location>
        <begin position="514"/>
        <end position="540"/>
    </location>
</feature>
<dbReference type="EMBL" id="JADGJQ010000119">
    <property type="protein sequence ID" value="KAJ3168447.1"/>
    <property type="molecule type" value="Genomic_DNA"/>
</dbReference>
<feature type="compositionally biased region" description="Basic and acidic residues" evidence="2">
    <location>
        <begin position="865"/>
        <end position="941"/>
    </location>
</feature>
<accession>A0AAD5TC76</accession>
<evidence type="ECO:0000313" key="3">
    <source>
        <dbReference type="EMBL" id="KAJ3168447.1"/>
    </source>
</evidence>
<dbReference type="Pfam" id="PF00995">
    <property type="entry name" value="Sec1"/>
    <property type="match status" value="1"/>
</dbReference>
<evidence type="ECO:0000256" key="1">
    <source>
        <dbReference type="ARBA" id="ARBA00009884"/>
    </source>
</evidence>
<dbReference type="AlphaFoldDB" id="A0AAD5TC76"/>
<gene>
    <name evidence="3" type="primary">SEC1_1</name>
    <name evidence="3" type="ORF">HDU87_001003</name>
</gene>
<feature type="compositionally biased region" description="Low complexity" evidence="2">
    <location>
        <begin position="671"/>
        <end position="698"/>
    </location>
</feature>
<dbReference type="InterPro" id="IPR043127">
    <property type="entry name" value="Sec-1-like_dom3a"/>
</dbReference>
<dbReference type="Gene3D" id="1.25.40.60">
    <property type="match status" value="1"/>
</dbReference>
<feature type="compositionally biased region" description="Basic and acidic residues" evidence="2">
    <location>
        <begin position="758"/>
        <end position="781"/>
    </location>
</feature>
<feature type="compositionally biased region" description="Low complexity" evidence="2">
    <location>
        <begin position="803"/>
        <end position="818"/>
    </location>
</feature>
<name>A0AAD5TC76_9FUNG</name>
<comment type="similarity">
    <text evidence="1">Belongs to the STXBP/unc-18/SEC1 family.</text>
</comment>
<protein>
    <submittedName>
        <fullName evidence="3">Vacuolar sorting protein VPS33/slp1</fullName>
    </submittedName>
</protein>
<dbReference type="InterPro" id="IPR036045">
    <property type="entry name" value="Sec1-like_sf"/>
</dbReference>